<accession>A0AAD6H375</accession>
<protein>
    <recommendedName>
        <fullName evidence="5">Symplekin/Pta1 N-terminal domain-containing protein</fullName>
    </recommendedName>
</protein>
<dbReference type="InterPro" id="IPR021850">
    <property type="entry name" value="Symplekin/Pta1"/>
</dbReference>
<proteinExistence type="predicted"/>
<dbReference type="AlphaFoldDB" id="A0AAD6H375"/>
<dbReference type="Pfam" id="PF11935">
    <property type="entry name" value="SYMPK_PTA1_N"/>
    <property type="match status" value="1"/>
</dbReference>
<gene>
    <name evidence="6" type="ORF">N7450_001082</name>
</gene>
<name>A0AAD6H375_9EURO</name>
<evidence type="ECO:0000256" key="1">
    <source>
        <dbReference type="ARBA" id="ARBA00004123"/>
    </source>
</evidence>
<evidence type="ECO:0000256" key="2">
    <source>
        <dbReference type="ARBA" id="ARBA00022664"/>
    </source>
</evidence>
<dbReference type="Gene3D" id="1.25.10.10">
    <property type="entry name" value="Leucine-rich Repeat Variant"/>
    <property type="match status" value="1"/>
</dbReference>
<organism evidence="6 7">
    <name type="scientific">Penicillium hetheringtonii</name>
    <dbReference type="NCBI Taxonomy" id="911720"/>
    <lineage>
        <taxon>Eukaryota</taxon>
        <taxon>Fungi</taxon>
        <taxon>Dikarya</taxon>
        <taxon>Ascomycota</taxon>
        <taxon>Pezizomycotina</taxon>
        <taxon>Eurotiomycetes</taxon>
        <taxon>Eurotiomycetidae</taxon>
        <taxon>Eurotiales</taxon>
        <taxon>Aspergillaceae</taxon>
        <taxon>Penicillium</taxon>
    </lineage>
</organism>
<comment type="caution">
    <text evidence="6">The sequence shown here is derived from an EMBL/GenBank/DDBJ whole genome shotgun (WGS) entry which is preliminary data.</text>
</comment>
<feature type="region of interest" description="Disordered" evidence="4">
    <location>
        <begin position="742"/>
        <end position="766"/>
    </location>
</feature>
<keyword evidence="3" id="KW-0539">Nucleus</keyword>
<evidence type="ECO:0000313" key="6">
    <source>
        <dbReference type="EMBL" id="KAJ5600015.1"/>
    </source>
</evidence>
<evidence type="ECO:0000256" key="3">
    <source>
        <dbReference type="ARBA" id="ARBA00023242"/>
    </source>
</evidence>
<keyword evidence="7" id="KW-1185">Reference proteome</keyword>
<dbReference type="InterPro" id="IPR032460">
    <property type="entry name" value="Symplekin/Pta1_N"/>
</dbReference>
<evidence type="ECO:0000313" key="7">
    <source>
        <dbReference type="Proteomes" id="UP001216150"/>
    </source>
</evidence>
<dbReference type="PANTHER" id="PTHR15245:SF20">
    <property type="entry name" value="SYMPLEKIN"/>
    <property type="match status" value="1"/>
</dbReference>
<feature type="region of interest" description="Disordered" evidence="4">
    <location>
        <begin position="419"/>
        <end position="459"/>
    </location>
</feature>
<sequence length="766" mass="84744">MAQAAVQLNQLNAARNLVLGDAALYPQIVNGILPIIGPDARVEVRRWGADFIAETFASPVLSVALKEQLTPLVLDTIHGIMALPETDVAVLQSLVQAAASLYPLVFRHIVNRPGDRKTWETMNAIKLEILRKMDSFSLFSQDMLCEVLATCCSGSNTRSDCRPEGMFCRSALYSISMLILPSLQRPEQNETSLAIVPRTHPVLKISHLEAEASGLLDRLLGVFQEDICDALIVNATLNCLAPLIRTRQSIANKIINTILDFYPTKHVRPPFTPTVRVNVKSMERTAKALLVNITKRNPNHPYAGKMQMYIERLMQSKLEAVDDASKKRGFPTEPTDGLDSAKRARLDAATLPMLKIPPLPSGPISYAQLFTLTQDIGLSSFDVKQLPPDLLVKITVPLLSQVNPSMLTQAVDAVRNRYQTKTKEQNLQRQQQHQNTAPDDDDDDYEPEYQPMDVADGAGGETTAVADEVADMQPDLVSLGPFTLPQPPPLTEDEAGDVGRSAVARVFSMINVAETAPSTGQPKNQQPGFSRLAGSTFDRDAWVVLLTRLATRAPAGLETSDKVSKGDSKITSRRQTTISDSIRETLYRYILEDFRGRLNIGINWLNEEWYNDRVQMKAAAAQRDEGEDSEPAVTLHYDTWVLRLLDGFLPYLDSRDIKVLVRFLSEVPEITPPITLRVASLAKDPERVNLCVQALMYLVMFRPPAREMCLNTLEDVYQTYEESRPAAGKVLSKWRPEAIQPAEPVANGTAAPQAEAQTTAPEGSAE</sequence>
<reference evidence="6 7" key="1">
    <citation type="journal article" date="2023" name="IMA Fungus">
        <title>Comparative genomic study of the Penicillium genus elucidates a diverse pangenome and 15 lateral gene transfer events.</title>
        <authorList>
            <person name="Petersen C."/>
            <person name="Sorensen T."/>
            <person name="Nielsen M.R."/>
            <person name="Sondergaard T.E."/>
            <person name="Sorensen J.L."/>
            <person name="Fitzpatrick D.A."/>
            <person name="Frisvad J.C."/>
            <person name="Nielsen K.L."/>
        </authorList>
    </citation>
    <scope>NUCLEOTIDE SEQUENCE [LARGE SCALE GENOMIC DNA]</scope>
    <source>
        <strain evidence="6 7">IBT 29057</strain>
    </source>
</reference>
<feature type="compositionally biased region" description="Low complexity" evidence="4">
    <location>
        <begin position="749"/>
        <end position="766"/>
    </location>
</feature>
<keyword evidence="2" id="KW-0507">mRNA processing</keyword>
<feature type="compositionally biased region" description="Acidic residues" evidence="4">
    <location>
        <begin position="438"/>
        <end position="447"/>
    </location>
</feature>
<dbReference type="PANTHER" id="PTHR15245">
    <property type="entry name" value="SYMPLEKIN-RELATED"/>
    <property type="match status" value="1"/>
</dbReference>
<evidence type="ECO:0000256" key="4">
    <source>
        <dbReference type="SAM" id="MobiDB-lite"/>
    </source>
</evidence>
<dbReference type="InterPro" id="IPR011989">
    <property type="entry name" value="ARM-like"/>
</dbReference>
<dbReference type="GO" id="GO:0006397">
    <property type="term" value="P:mRNA processing"/>
    <property type="evidence" value="ECO:0007669"/>
    <property type="project" value="UniProtKB-KW"/>
</dbReference>
<dbReference type="Proteomes" id="UP001216150">
    <property type="component" value="Unassembled WGS sequence"/>
</dbReference>
<evidence type="ECO:0000259" key="5">
    <source>
        <dbReference type="Pfam" id="PF11935"/>
    </source>
</evidence>
<dbReference type="EMBL" id="JAQJAC010000001">
    <property type="protein sequence ID" value="KAJ5600015.1"/>
    <property type="molecule type" value="Genomic_DNA"/>
</dbReference>
<dbReference type="GO" id="GO:0005847">
    <property type="term" value="C:mRNA cleavage and polyadenylation specificity factor complex"/>
    <property type="evidence" value="ECO:0007669"/>
    <property type="project" value="TreeGrafter"/>
</dbReference>
<comment type="subcellular location">
    <subcellularLocation>
        <location evidence="1">Nucleus</location>
    </subcellularLocation>
</comment>
<feature type="domain" description="Symplekin/Pta1 N-terminal" evidence="5">
    <location>
        <begin position="87"/>
        <end position="327"/>
    </location>
</feature>